<dbReference type="PROSITE" id="PS00059">
    <property type="entry name" value="ADH_ZINC"/>
    <property type="match status" value="1"/>
</dbReference>
<name>A0A7W3PDK4_9MICO</name>
<keyword evidence="10" id="KW-1185">Reference proteome</keyword>
<evidence type="ECO:0000313" key="10">
    <source>
        <dbReference type="Proteomes" id="UP000540568"/>
    </source>
</evidence>
<dbReference type="EMBL" id="JACGWV010000001">
    <property type="protein sequence ID" value="MBA8807642.1"/>
    <property type="molecule type" value="Genomic_DNA"/>
</dbReference>
<dbReference type="EC" id="1.1.1.90" evidence="9"/>
<gene>
    <name evidence="9" type="ORF">FHX71_001584</name>
</gene>
<dbReference type="GO" id="GO:0005829">
    <property type="term" value="C:cytosol"/>
    <property type="evidence" value="ECO:0007669"/>
    <property type="project" value="TreeGrafter"/>
</dbReference>
<dbReference type="Pfam" id="PF08240">
    <property type="entry name" value="ADH_N"/>
    <property type="match status" value="1"/>
</dbReference>
<dbReference type="InterPro" id="IPR013154">
    <property type="entry name" value="ADH-like_N"/>
</dbReference>
<dbReference type="FunFam" id="3.40.50.720:FF:000003">
    <property type="entry name" value="S-(hydroxymethyl)glutathione dehydrogenase"/>
    <property type="match status" value="1"/>
</dbReference>
<dbReference type="AlphaFoldDB" id="A0A7W3PDK4"/>
<evidence type="ECO:0000259" key="8">
    <source>
        <dbReference type="SMART" id="SM00829"/>
    </source>
</evidence>
<comment type="cofactor">
    <cofactor evidence="1 7">
        <name>Zn(2+)</name>
        <dbReference type="ChEBI" id="CHEBI:29105"/>
    </cofactor>
</comment>
<keyword evidence="4 7" id="KW-0862">Zinc</keyword>
<evidence type="ECO:0000256" key="3">
    <source>
        <dbReference type="ARBA" id="ARBA00022723"/>
    </source>
</evidence>
<dbReference type="SUPFAM" id="SSF51735">
    <property type="entry name" value="NAD(P)-binding Rossmann-fold domains"/>
    <property type="match status" value="1"/>
</dbReference>
<sequence length="380" mass="39278">MTATHAAVMRDVKTISLEDLDVGPIRDDEVLVRIESAGICATDIEILDEGFDQLATPPVVLGHEGAGVVEQVGRAVTGLEPGDKVLLTSANCGHCRACVSGKPAYCEHHYDINFSGGRSDGSTSLTDQSGQPVHSHFFYQSSWSTYAVAHATSTIKVSPDVDPAVLGPFGCGVRTGAGSVLDVLQVTPGSSIAVFGLGAVGLTAIMAAKVAGASTIIAVARKKPQLDRALEVGATHVIDTTSTDDVPAAVRAIVGGTGVDFSLEATGNAGVMRTSVEVLGEMGHAVITGVAQGQALEFDPWLLLGGRKVSGSTLGDSAPSILLPRLVDLYLQGRFPIDKIETHYPLDDIDKALADSRSGRVAKAVLHPATGPNGSDRPEG</sequence>
<dbReference type="Gene3D" id="3.40.50.720">
    <property type="entry name" value="NAD(P)-binding Rossmann-like Domain"/>
    <property type="match status" value="1"/>
</dbReference>
<comment type="similarity">
    <text evidence="2 7">Belongs to the zinc-containing alcohol dehydrogenase family.</text>
</comment>
<evidence type="ECO:0000256" key="6">
    <source>
        <dbReference type="ARBA" id="ARBA00023027"/>
    </source>
</evidence>
<comment type="caution">
    <text evidence="9">The sequence shown here is derived from an EMBL/GenBank/DDBJ whole genome shotgun (WGS) entry which is preliminary data.</text>
</comment>
<keyword evidence="5 9" id="KW-0560">Oxidoreductase</keyword>
<dbReference type="InterPro" id="IPR036291">
    <property type="entry name" value="NAD(P)-bd_dom_sf"/>
</dbReference>
<evidence type="ECO:0000256" key="2">
    <source>
        <dbReference type="ARBA" id="ARBA00008072"/>
    </source>
</evidence>
<evidence type="ECO:0000256" key="1">
    <source>
        <dbReference type="ARBA" id="ARBA00001947"/>
    </source>
</evidence>
<reference evidence="9 10" key="1">
    <citation type="submission" date="2020-07" db="EMBL/GenBank/DDBJ databases">
        <title>Sequencing the genomes of 1000 actinobacteria strains.</title>
        <authorList>
            <person name="Klenk H.-P."/>
        </authorList>
    </citation>
    <scope>NUCLEOTIDE SEQUENCE [LARGE SCALE GENOMIC DNA]</scope>
    <source>
        <strain evidence="9 10">DSM 44121</strain>
    </source>
</reference>
<keyword evidence="3 7" id="KW-0479">Metal-binding</keyword>
<dbReference type="Proteomes" id="UP000540568">
    <property type="component" value="Unassembled WGS sequence"/>
</dbReference>
<accession>A0A7W3PDK4</accession>
<proteinExistence type="inferred from homology"/>
<dbReference type="PANTHER" id="PTHR43880:SF12">
    <property type="entry name" value="ALCOHOL DEHYDROGENASE CLASS-3"/>
    <property type="match status" value="1"/>
</dbReference>
<feature type="domain" description="Enoyl reductase (ER)" evidence="8">
    <location>
        <begin position="10"/>
        <end position="366"/>
    </location>
</feature>
<dbReference type="GO" id="GO:0051903">
    <property type="term" value="F:S-(hydroxymethyl)glutathione dehydrogenase [NAD(P)+] activity"/>
    <property type="evidence" value="ECO:0007669"/>
    <property type="project" value="TreeGrafter"/>
</dbReference>
<keyword evidence="6" id="KW-0520">NAD</keyword>
<evidence type="ECO:0000313" key="9">
    <source>
        <dbReference type="EMBL" id="MBA8807642.1"/>
    </source>
</evidence>
<dbReference type="CDD" id="cd08278">
    <property type="entry name" value="benzyl_alcohol_DH"/>
    <property type="match status" value="1"/>
</dbReference>
<dbReference type="SMART" id="SM00829">
    <property type="entry name" value="PKS_ER"/>
    <property type="match status" value="1"/>
</dbReference>
<protein>
    <submittedName>
        <fullName evidence="9">Aryl-alcohol dehydrogenase</fullName>
        <ecNumber evidence="9">1.1.1.90</ecNumber>
    </submittedName>
</protein>
<dbReference type="GO" id="GO:0018456">
    <property type="term" value="F:aryl-alcohol dehydrogenase (NAD+) activity"/>
    <property type="evidence" value="ECO:0007669"/>
    <property type="project" value="UniProtKB-EC"/>
</dbReference>
<organism evidence="9 10">
    <name type="scientific">Promicromonospora sukumoe</name>
    <dbReference type="NCBI Taxonomy" id="88382"/>
    <lineage>
        <taxon>Bacteria</taxon>
        <taxon>Bacillati</taxon>
        <taxon>Actinomycetota</taxon>
        <taxon>Actinomycetes</taxon>
        <taxon>Micrococcales</taxon>
        <taxon>Promicromonosporaceae</taxon>
        <taxon>Promicromonospora</taxon>
    </lineage>
</organism>
<dbReference type="InterPro" id="IPR020843">
    <property type="entry name" value="ER"/>
</dbReference>
<dbReference type="SUPFAM" id="SSF50129">
    <property type="entry name" value="GroES-like"/>
    <property type="match status" value="1"/>
</dbReference>
<dbReference type="GO" id="GO:0008270">
    <property type="term" value="F:zinc ion binding"/>
    <property type="evidence" value="ECO:0007669"/>
    <property type="project" value="InterPro"/>
</dbReference>
<evidence type="ECO:0000256" key="4">
    <source>
        <dbReference type="ARBA" id="ARBA00022833"/>
    </source>
</evidence>
<dbReference type="Pfam" id="PF00107">
    <property type="entry name" value="ADH_zinc_N"/>
    <property type="match status" value="1"/>
</dbReference>
<dbReference type="GO" id="GO:0046294">
    <property type="term" value="P:formaldehyde catabolic process"/>
    <property type="evidence" value="ECO:0007669"/>
    <property type="project" value="TreeGrafter"/>
</dbReference>
<dbReference type="InterPro" id="IPR011032">
    <property type="entry name" value="GroES-like_sf"/>
</dbReference>
<dbReference type="PANTHER" id="PTHR43880">
    <property type="entry name" value="ALCOHOL DEHYDROGENASE"/>
    <property type="match status" value="1"/>
</dbReference>
<dbReference type="InterPro" id="IPR002328">
    <property type="entry name" value="ADH_Zn_CS"/>
</dbReference>
<evidence type="ECO:0000256" key="5">
    <source>
        <dbReference type="ARBA" id="ARBA00023002"/>
    </source>
</evidence>
<dbReference type="RefSeq" id="WP_182615182.1">
    <property type="nucleotide sequence ID" value="NZ_BAAATF010000007.1"/>
</dbReference>
<evidence type="ECO:0000256" key="7">
    <source>
        <dbReference type="RuleBase" id="RU361277"/>
    </source>
</evidence>
<dbReference type="Gene3D" id="3.90.180.10">
    <property type="entry name" value="Medium-chain alcohol dehydrogenases, catalytic domain"/>
    <property type="match status" value="1"/>
</dbReference>
<dbReference type="InterPro" id="IPR013149">
    <property type="entry name" value="ADH-like_C"/>
</dbReference>